<dbReference type="GeneID" id="65101721"/>
<sequence>MFDYQLYIKDKKIYPESATRVSGKLLVLVYNIENSNAVKFYIYNKNGCYTKHIQAAFQHDDRVMCIVNGRNRKHPIMFDGFIDERDESRTQSFVVGNLKELQENHGLSVRQMARAMESPTILNVYINEAIISNNLACKEEGAELDLLMKRLTINNNDNKFILPSKLDSKLNDTRWAPFYCKTGKHLFTIKIIFTTNCIR</sequence>
<evidence type="ECO:0000313" key="1">
    <source>
        <dbReference type="EMBL" id="QAT90309.1"/>
    </source>
</evidence>
<dbReference type="InterPro" id="IPR009661">
    <property type="entry name" value="AcMNPV_Da18"/>
</dbReference>
<protein>
    <submittedName>
        <fullName evidence="1">Uncharacterized protein</fullName>
    </submittedName>
</protein>
<dbReference type="Pfam" id="PF06856">
    <property type="entry name" value="AcMNPV_Orf17"/>
    <property type="match status" value="1"/>
</dbReference>
<reference evidence="1 2" key="1">
    <citation type="submission" date="2018-08" db="EMBL/GenBank/DDBJ databases">
        <title>Sequence analysis of the African armyworm, Spodoptera exempta nucleopolyhedrovirus.</title>
        <authorList>
            <person name="Escasa S.R."/>
            <person name="Mowery J.D."/>
            <person name="Bauchan G.R."/>
            <person name="Harrison R.L."/>
            <person name="Cory J.S."/>
        </authorList>
    </citation>
    <scope>NUCLEOTIDE SEQUENCE [LARGE SCALE GENOMIC DNA]</scope>
    <source>
        <strain evidence="1 2">244.1</strain>
    </source>
</reference>
<keyword evidence="2" id="KW-1185">Reference proteome</keyword>
<name>A0A410S7N7_9ABAC</name>
<dbReference type="EMBL" id="MH717816">
    <property type="protein sequence ID" value="QAT90309.1"/>
    <property type="molecule type" value="Genomic_DNA"/>
</dbReference>
<dbReference type="Proteomes" id="UP000503509">
    <property type="component" value="Genome"/>
</dbReference>
<dbReference type="RefSeq" id="YP_010086441.1">
    <property type="nucleotide sequence ID" value="NC_055455.1"/>
</dbReference>
<proteinExistence type="predicted"/>
<accession>A0A410S7N7</accession>
<organism evidence="1 2">
    <name type="scientific">Spodoptera exempta nucleopolyhedrovirus</name>
    <dbReference type="NCBI Taxonomy" id="1242863"/>
    <lineage>
        <taxon>Viruses</taxon>
        <taxon>Viruses incertae sedis</taxon>
        <taxon>Naldaviricetes</taxon>
        <taxon>Lefavirales</taxon>
        <taxon>Baculoviridae</taxon>
        <taxon>Alphabaculovirus</taxon>
        <taxon>Alphabaculovirus spexemptae</taxon>
    </lineage>
</organism>
<evidence type="ECO:0000313" key="2">
    <source>
        <dbReference type="Proteomes" id="UP000503509"/>
    </source>
</evidence>
<dbReference type="KEGG" id="vg:65101721"/>